<dbReference type="OrthoDB" id="5954824at2759"/>
<dbReference type="InterPro" id="IPR036388">
    <property type="entry name" value="WH-like_DNA-bd_sf"/>
</dbReference>
<name>A0A9N9BTT2_9GLOM</name>
<evidence type="ECO:0000259" key="3">
    <source>
        <dbReference type="PROSITE" id="PS50039"/>
    </source>
</evidence>
<feature type="non-terminal residue" evidence="4">
    <location>
        <position position="124"/>
    </location>
</feature>
<dbReference type="SMART" id="SM00339">
    <property type="entry name" value="FH"/>
    <property type="match status" value="1"/>
</dbReference>
<dbReference type="PROSITE" id="PS50039">
    <property type="entry name" value="FORK_HEAD_3"/>
    <property type="match status" value="1"/>
</dbReference>
<dbReference type="PANTHER" id="PTHR11829">
    <property type="entry name" value="FORKHEAD BOX PROTEIN"/>
    <property type="match status" value="1"/>
</dbReference>
<evidence type="ECO:0000256" key="1">
    <source>
        <dbReference type="ARBA" id="ARBA00023125"/>
    </source>
</evidence>
<feature type="domain" description="Fork-head" evidence="3">
    <location>
        <begin position="1"/>
        <end position="56"/>
    </location>
</feature>
<comment type="caution">
    <text evidence="4">The sequence shown here is derived from an EMBL/GenBank/DDBJ whole genome shotgun (WGS) entry which is preliminary data.</text>
</comment>
<protein>
    <submittedName>
        <fullName evidence="4">6793_t:CDS:1</fullName>
    </submittedName>
</protein>
<dbReference type="PANTHER" id="PTHR11829:SF343">
    <property type="entry name" value="FORK-HEAD DOMAIN-CONTAINING PROTEIN"/>
    <property type="match status" value="1"/>
</dbReference>
<dbReference type="Proteomes" id="UP000789831">
    <property type="component" value="Unassembled WGS sequence"/>
</dbReference>
<evidence type="ECO:0000313" key="5">
    <source>
        <dbReference type="Proteomes" id="UP000789831"/>
    </source>
</evidence>
<dbReference type="Pfam" id="PF00250">
    <property type="entry name" value="Forkhead"/>
    <property type="match status" value="1"/>
</dbReference>
<dbReference type="InterPro" id="IPR001766">
    <property type="entry name" value="Fork_head_dom"/>
</dbReference>
<dbReference type="InterPro" id="IPR036390">
    <property type="entry name" value="WH_DNA-bd_sf"/>
</dbReference>
<dbReference type="SUPFAM" id="SSF46785">
    <property type="entry name" value="Winged helix' DNA-binding domain"/>
    <property type="match status" value="1"/>
</dbReference>
<dbReference type="GO" id="GO:0000981">
    <property type="term" value="F:DNA-binding transcription factor activity, RNA polymerase II-specific"/>
    <property type="evidence" value="ECO:0007669"/>
    <property type="project" value="TreeGrafter"/>
</dbReference>
<dbReference type="GO" id="GO:0000978">
    <property type="term" value="F:RNA polymerase II cis-regulatory region sequence-specific DNA binding"/>
    <property type="evidence" value="ECO:0007669"/>
    <property type="project" value="TreeGrafter"/>
</dbReference>
<dbReference type="GO" id="GO:0005634">
    <property type="term" value="C:nucleus"/>
    <property type="evidence" value="ECO:0007669"/>
    <property type="project" value="UniProtKB-SubCell"/>
</dbReference>
<dbReference type="Gene3D" id="1.10.10.10">
    <property type="entry name" value="Winged helix-like DNA-binding domain superfamily/Winged helix DNA-binding domain"/>
    <property type="match status" value="1"/>
</dbReference>
<keyword evidence="1 2" id="KW-0238">DNA-binding</keyword>
<keyword evidence="2" id="KW-0539">Nucleus</keyword>
<dbReference type="AlphaFoldDB" id="A0A9N9BTT2"/>
<organism evidence="4 5">
    <name type="scientific">Ambispora gerdemannii</name>
    <dbReference type="NCBI Taxonomy" id="144530"/>
    <lineage>
        <taxon>Eukaryota</taxon>
        <taxon>Fungi</taxon>
        <taxon>Fungi incertae sedis</taxon>
        <taxon>Mucoromycota</taxon>
        <taxon>Glomeromycotina</taxon>
        <taxon>Glomeromycetes</taxon>
        <taxon>Archaeosporales</taxon>
        <taxon>Ambisporaceae</taxon>
        <taxon>Ambispora</taxon>
    </lineage>
</organism>
<accession>A0A9N9BTT2</accession>
<dbReference type="EMBL" id="CAJVPL010001528">
    <property type="protein sequence ID" value="CAG8575672.1"/>
    <property type="molecule type" value="Genomic_DNA"/>
</dbReference>
<comment type="subcellular location">
    <subcellularLocation>
        <location evidence="2">Nucleus</location>
    </subcellularLocation>
</comment>
<evidence type="ECO:0000313" key="4">
    <source>
        <dbReference type="EMBL" id="CAG8575672.1"/>
    </source>
</evidence>
<feature type="DNA-binding region" description="Fork-head" evidence="2">
    <location>
        <begin position="1"/>
        <end position="56"/>
    </location>
</feature>
<dbReference type="InterPro" id="IPR050211">
    <property type="entry name" value="FOX_domain-containing"/>
</dbReference>
<sequence>KSGTGWENSIRHNLSLNKAFRKLPRTEGQLGKGCYWTILPDHETIIDNSWFKGQNRSTKKVRLSKEKPPEIIEIDDDSNVSRAKAQSVYTITNSTTTSLSSNNTGEEQFDYDAFETLLIQALGC</sequence>
<reference evidence="4" key="1">
    <citation type="submission" date="2021-06" db="EMBL/GenBank/DDBJ databases">
        <authorList>
            <person name="Kallberg Y."/>
            <person name="Tangrot J."/>
            <person name="Rosling A."/>
        </authorList>
    </citation>
    <scope>NUCLEOTIDE SEQUENCE</scope>
    <source>
        <strain evidence="4">MT106</strain>
    </source>
</reference>
<evidence type="ECO:0000256" key="2">
    <source>
        <dbReference type="PROSITE-ProRule" id="PRU00089"/>
    </source>
</evidence>
<gene>
    <name evidence="4" type="ORF">AGERDE_LOCUS7866</name>
</gene>
<keyword evidence="5" id="KW-1185">Reference proteome</keyword>
<proteinExistence type="predicted"/>